<dbReference type="RefSeq" id="WP_367956897.1">
    <property type="nucleotide sequence ID" value="NZ_JBDPGJ010000007.1"/>
</dbReference>
<organism evidence="1 2">
    <name type="scientific">Aquibium pacificus</name>
    <dbReference type="NCBI Taxonomy" id="3153579"/>
    <lineage>
        <taxon>Bacteria</taxon>
        <taxon>Pseudomonadati</taxon>
        <taxon>Pseudomonadota</taxon>
        <taxon>Alphaproteobacteria</taxon>
        <taxon>Hyphomicrobiales</taxon>
        <taxon>Phyllobacteriaceae</taxon>
        <taxon>Aquibium</taxon>
    </lineage>
</organism>
<name>A0ABV3SU07_9HYPH</name>
<dbReference type="Proteomes" id="UP001556692">
    <property type="component" value="Unassembled WGS sequence"/>
</dbReference>
<keyword evidence="2" id="KW-1185">Reference proteome</keyword>
<sequence>MGKIRRSPWTRSRTIDLSGKAILALWNGVDPAVRHEYDAWHSREHVPERISVPGMIGARRYRRVDGPLPEYLTLYDLRDTGVLESAPYRRLLDNPTDWSASMRPHFRGFMRLCGRLIASHGGGLGGAVAALMVDDAVDLEDRQLHAALARLLTRPPFIAVHVIQRDAGVPDVPFRIGGEAPNFPRDGAILIESYGEDALFEAMAGLLAALSDAGVPAPEKTLTVYRLAHALSSDTLDRMVMLHRSDFLQSGEQ</sequence>
<protein>
    <submittedName>
        <fullName evidence="1">Uncharacterized protein</fullName>
    </submittedName>
</protein>
<evidence type="ECO:0000313" key="1">
    <source>
        <dbReference type="EMBL" id="MEX0409055.1"/>
    </source>
</evidence>
<gene>
    <name evidence="1" type="ORF">ABGN05_25770</name>
</gene>
<reference evidence="1 2" key="1">
    <citation type="submission" date="2024-05" db="EMBL/GenBank/DDBJ databases">
        <authorList>
            <person name="Jiang F."/>
        </authorList>
    </citation>
    <scope>NUCLEOTIDE SEQUENCE [LARGE SCALE GENOMIC DNA]</scope>
    <source>
        <strain evidence="1 2">LZ166</strain>
    </source>
</reference>
<accession>A0ABV3SU07</accession>
<proteinExistence type="predicted"/>
<dbReference type="EMBL" id="JBDPGJ010000007">
    <property type="protein sequence ID" value="MEX0409055.1"/>
    <property type="molecule type" value="Genomic_DNA"/>
</dbReference>
<evidence type="ECO:0000313" key="2">
    <source>
        <dbReference type="Proteomes" id="UP001556692"/>
    </source>
</evidence>
<comment type="caution">
    <text evidence="1">The sequence shown here is derived from an EMBL/GenBank/DDBJ whole genome shotgun (WGS) entry which is preliminary data.</text>
</comment>